<dbReference type="InterPro" id="IPR024983">
    <property type="entry name" value="CHAT_dom"/>
</dbReference>
<dbReference type="Pfam" id="PF13424">
    <property type="entry name" value="TPR_12"/>
    <property type="match status" value="1"/>
</dbReference>
<keyword evidence="2" id="KW-0732">Signal</keyword>
<dbReference type="Pfam" id="PF12770">
    <property type="entry name" value="CHAT"/>
    <property type="match status" value="1"/>
</dbReference>
<dbReference type="InterPro" id="IPR019734">
    <property type="entry name" value="TPR_rpt"/>
</dbReference>
<keyword evidence="1" id="KW-0802">TPR repeat</keyword>
<feature type="signal peptide" evidence="2">
    <location>
        <begin position="1"/>
        <end position="30"/>
    </location>
</feature>
<evidence type="ECO:0000313" key="4">
    <source>
        <dbReference type="EMBL" id="MBN8659604.1"/>
    </source>
</evidence>
<proteinExistence type="predicted"/>
<dbReference type="SUPFAM" id="SSF48452">
    <property type="entry name" value="TPR-like"/>
    <property type="match status" value="3"/>
</dbReference>
<evidence type="ECO:0000256" key="2">
    <source>
        <dbReference type="SAM" id="SignalP"/>
    </source>
</evidence>
<dbReference type="PANTHER" id="PTHR10098:SF108">
    <property type="entry name" value="TETRATRICOPEPTIDE REPEAT PROTEIN 28"/>
    <property type="match status" value="1"/>
</dbReference>
<name>A0A8J7TKK5_9BACT</name>
<feature type="repeat" description="TPR" evidence="1">
    <location>
        <begin position="377"/>
        <end position="410"/>
    </location>
</feature>
<evidence type="ECO:0000259" key="3">
    <source>
        <dbReference type="Pfam" id="PF12770"/>
    </source>
</evidence>
<accession>A0A8J7TKK5</accession>
<dbReference type="Proteomes" id="UP000664277">
    <property type="component" value="Unassembled WGS sequence"/>
</dbReference>
<dbReference type="PROSITE" id="PS50005">
    <property type="entry name" value="TPR"/>
    <property type="match status" value="1"/>
</dbReference>
<dbReference type="PANTHER" id="PTHR10098">
    <property type="entry name" value="RAPSYN-RELATED"/>
    <property type="match status" value="1"/>
</dbReference>
<dbReference type="Gene3D" id="1.25.40.10">
    <property type="entry name" value="Tetratricopeptide repeat domain"/>
    <property type="match status" value="4"/>
</dbReference>
<evidence type="ECO:0000313" key="5">
    <source>
        <dbReference type="Proteomes" id="UP000664277"/>
    </source>
</evidence>
<dbReference type="SMART" id="SM00028">
    <property type="entry name" value="TPR"/>
    <property type="match status" value="9"/>
</dbReference>
<feature type="chain" id="PRO_5035305521" evidence="2">
    <location>
        <begin position="31"/>
        <end position="1082"/>
    </location>
</feature>
<dbReference type="EMBL" id="JAFLCK010000004">
    <property type="protein sequence ID" value="MBN8659604.1"/>
    <property type="molecule type" value="Genomic_DNA"/>
</dbReference>
<dbReference type="AlphaFoldDB" id="A0A8J7TKK5"/>
<reference evidence="4" key="1">
    <citation type="submission" date="2021-02" db="EMBL/GenBank/DDBJ databases">
        <title>Genome-Resolved Metagenomics of a Microbial Community Performing Photosynthetic Biological Nutrient Removal.</title>
        <authorList>
            <person name="Mcdaniel E.A."/>
        </authorList>
    </citation>
    <scope>NUCLEOTIDE SEQUENCE</scope>
    <source>
        <strain evidence="4">UWPOB_OBS1</strain>
    </source>
</reference>
<gene>
    <name evidence="4" type="ORF">J0M35_04530</name>
</gene>
<protein>
    <submittedName>
        <fullName evidence="4">CHAT domain-containing protein</fullName>
    </submittedName>
</protein>
<feature type="domain" description="CHAT" evidence="3">
    <location>
        <begin position="788"/>
        <end position="1080"/>
    </location>
</feature>
<organism evidence="4 5">
    <name type="scientific">Candidatus Obscuribacter phosphatis</name>
    <dbReference type="NCBI Taxonomy" id="1906157"/>
    <lineage>
        <taxon>Bacteria</taxon>
        <taxon>Bacillati</taxon>
        <taxon>Candidatus Melainabacteria</taxon>
        <taxon>Candidatus Obscuribacterales</taxon>
        <taxon>Candidatus Obscuribacteraceae</taxon>
        <taxon>Candidatus Obscuribacter</taxon>
    </lineage>
</organism>
<comment type="caution">
    <text evidence="4">The sequence shown here is derived from an EMBL/GenBank/DDBJ whole genome shotgun (WGS) entry which is preliminary data.</text>
</comment>
<dbReference type="Pfam" id="PF13181">
    <property type="entry name" value="TPR_8"/>
    <property type="match status" value="1"/>
</dbReference>
<sequence>MYFSRVAGLSRKVAVFLALTLSLSASLTFAQGDEEAGLRSKIEKLRSSGKKSDLGLALYQLGQYLAEKRRFDDALPFLEETLAIDRSIAKPADVFKDISAIAMVYGFKKDFAAAEKFYGECLNIARETGSLKLEALTYSNLGTNAIFAGRYEDARGYFEKSKDCAAKSNDYVLEAQARLNISKILKSEGKLKEAIAEAESALKLLGDNDQESLVGEVNLALAELKELAGDIAGAITAYRKSAAVFLNCGEPLREGKALLNLSNDLLAYGKPNEALTELNKAHEIFDQEDDKHSLALVLSRLGSAYADIGNFAEAQRFHGDSAKLALSLSENSLVLENQFELAYDYYLEGAIDKALKRFLEINSKLSGQTLEDKELPGETLNSIAMCYRELGQYSAASEYYEQAFRKFSSHGNQLKSLAVMNSLACLYLDSGKLDLYQKKFAELENAMKDLGKEQKDSLEFKRLAGYVYFNHAQFLNRFEDSYSKALDEFKIALQDFEDVSDRKGQIRALNGLGLTSLNLAGVANREDKQVNDDKAMQLASNALSYFKKAQPLAVDSGIIDLQWECSYGLGAANQILNNLKDAETYYFKAISLFEKEKAKHTRDDSKTHTLDLRGACFQSLVTLLVKSNRFDDALEIAERGRARAFLDLLEGRKQGLSTVSTSNSEEHLKLTEIGALSKKVGGSDRAVEIVPKVQVVEGDSITSEASAKAPDKAELKQLAIESDSTIVEYYSAGDSIFVFVVEGGQVKTALPLSISSRDLNNLVAKTYDSIISPPQSLTDLQASNERRQRNLQELHKLLISPIEGLLPSEPAKVVTVVPHGALYNVPFAALTDVKGNLFIESHTLAVVPAIGVFRGTHKLAQSLSGKPANMLVFGNPTMRSDLGIPPLPYSEREAKKIAELFGAGAVLKTGADASRTNLRELGPKSEVIHLATHGLIDQDRPMDSSVLLACSTNDDGLFTVRDILKLPPLKARLITLSACQTGRGRITGDGVAGLSRAFLLAGTPSIIVSLWNVDDVMTEFQMSAFYQSFLSGKDKAVALREAQLKTVNFMEKDMKFPPAKDGTKIRANPRYWAAFQLIGEHK</sequence>
<dbReference type="InterPro" id="IPR011990">
    <property type="entry name" value="TPR-like_helical_dom_sf"/>
</dbReference>
<evidence type="ECO:0000256" key="1">
    <source>
        <dbReference type="PROSITE-ProRule" id="PRU00339"/>
    </source>
</evidence>